<dbReference type="InterPro" id="IPR036397">
    <property type="entry name" value="RNaseH_sf"/>
</dbReference>
<dbReference type="PROSITE" id="PS50994">
    <property type="entry name" value="INTEGRASE"/>
    <property type="match status" value="1"/>
</dbReference>
<organism evidence="4">
    <name type="scientific">Onchocerca ochengi</name>
    <name type="common">Filarial nematode worm</name>
    <dbReference type="NCBI Taxonomy" id="42157"/>
    <lineage>
        <taxon>Eukaryota</taxon>
        <taxon>Metazoa</taxon>
        <taxon>Ecdysozoa</taxon>
        <taxon>Nematoda</taxon>
        <taxon>Chromadorea</taxon>
        <taxon>Rhabditida</taxon>
        <taxon>Spirurina</taxon>
        <taxon>Spiruromorpha</taxon>
        <taxon>Filarioidea</taxon>
        <taxon>Onchocercidae</taxon>
        <taxon>Onchocerca</taxon>
    </lineage>
</organism>
<name>A0A182EWK1_ONCOC</name>
<reference evidence="2 3" key="2">
    <citation type="submission" date="2018-08" db="EMBL/GenBank/DDBJ databases">
        <authorList>
            <person name="Laetsch R D."/>
            <person name="Stevens L."/>
            <person name="Kumar S."/>
            <person name="Blaxter L. M."/>
        </authorList>
    </citation>
    <scope>NUCLEOTIDE SEQUENCE [LARGE SCALE GENOMIC DNA]</scope>
</reference>
<dbReference type="Proteomes" id="UP000271087">
    <property type="component" value="Unassembled WGS sequence"/>
</dbReference>
<dbReference type="STRING" id="42157.A0A182EWK1"/>
<dbReference type="EMBL" id="UYRW01011036">
    <property type="protein sequence ID" value="VDM99326.1"/>
    <property type="molecule type" value="Genomic_DNA"/>
</dbReference>
<proteinExistence type="predicted"/>
<keyword evidence="3" id="KW-1185">Reference proteome</keyword>
<dbReference type="AlphaFoldDB" id="A0A182EWK1"/>
<dbReference type="SUPFAM" id="SSF53098">
    <property type="entry name" value="Ribonuclease H-like"/>
    <property type="match status" value="1"/>
</dbReference>
<protein>
    <submittedName>
        <fullName evidence="4">Integrase catalytic domain-containing protein</fullName>
    </submittedName>
</protein>
<gene>
    <name evidence="2" type="ORF">NOO_LOCUS12547</name>
</gene>
<dbReference type="WBParaSite" id="nOo.2.0.1.t12547-RA">
    <property type="protein sequence ID" value="nOo.2.0.1.t12547-RA"/>
    <property type="gene ID" value="nOo.2.0.1.g12547"/>
</dbReference>
<sequence length="186" mass="21747">MKVWHLIGISRYRIRDRGCPKLILSDNANQFQLVFRIVMEENANFLAAKGMIWKNTIPRAPWSGDVYERTIGLTKKALRRAIGRKLLKERELITLLAEIEGILNTRPLTYRARGWDGEIRTATIQILNGKLLDRSIKDLYPLEVDDSERMEDQSTPIVEELKEEPIALRTRNAQTRQKTYYKIQEH</sequence>
<dbReference type="InterPro" id="IPR001584">
    <property type="entry name" value="Integrase_cat-core"/>
</dbReference>
<dbReference type="GO" id="GO:0003676">
    <property type="term" value="F:nucleic acid binding"/>
    <property type="evidence" value="ECO:0007669"/>
    <property type="project" value="InterPro"/>
</dbReference>
<dbReference type="InterPro" id="IPR012337">
    <property type="entry name" value="RNaseH-like_sf"/>
</dbReference>
<dbReference type="OrthoDB" id="8019190at2759"/>
<dbReference type="Gene3D" id="3.30.420.10">
    <property type="entry name" value="Ribonuclease H-like superfamily/Ribonuclease H"/>
    <property type="match status" value="1"/>
</dbReference>
<accession>A0A182EWK1</accession>
<reference evidence="4" key="1">
    <citation type="submission" date="2016-06" db="UniProtKB">
        <authorList>
            <consortium name="WormBaseParasite"/>
        </authorList>
    </citation>
    <scope>IDENTIFICATION</scope>
</reference>
<dbReference type="GO" id="GO:0015074">
    <property type="term" value="P:DNA integration"/>
    <property type="evidence" value="ECO:0007669"/>
    <property type="project" value="InterPro"/>
</dbReference>
<evidence type="ECO:0000313" key="3">
    <source>
        <dbReference type="Proteomes" id="UP000271087"/>
    </source>
</evidence>
<evidence type="ECO:0000313" key="4">
    <source>
        <dbReference type="WBParaSite" id="nOo.2.0.1.t12547-RA"/>
    </source>
</evidence>
<evidence type="ECO:0000313" key="2">
    <source>
        <dbReference type="EMBL" id="VDM99326.1"/>
    </source>
</evidence>
<evidence type="ECO:0000259" key="1">
    <source>
        <dbReference type="PROSITE" id="PS50994"/>
    </source>
</evidence>
<feature type="domain" description="Integrase catalytic" evidence="1">
    <location>
        <begin position="1"/>
        <end position="131"/>
    </location>
</feature>